<dbReference type="InterPro" id="IPR027417">
    <property type="entry name" value="P-loop_NTPase"/>
</dbReference>
<keyword evidence="3" id="KW-1185">Reference proteome</keyword>
<comment type="caution">
    <text evidence="2">The sequence shown here is derived from an EMBL/GenBank/DDBJ whole genome shotgun (WGS) entry which is preliminary data.</text>
</comment>
<dbReference type="CDD" id="cd01127">
    <property type="entry name" value="TrwB_TraG_TraD_VirD4"/>
    <property type="match status" value="1"/>
</dbReference>
<evidence type="ECO:0008006" key="4">
    <source>
        <dbReference type="Google" id="ProtNLM"/>
    </source>
</evidence>
<dbReference type="RefSeq" id="WP_260978262.1">
    <property type="nucleotide sequence ID" value="NZ_JAODBU010000002.1"/>
</dbReference>
<feature type="region of interest" description="Disordered" evidence="1">
    <location>
        <begin position="1"/>
        <end position="30"/>
    </location>
</feature>
<dbReference type="PANTHER" id="PTHR30121">
    <property type="entry name" value="UNCHARACTERIZED PROTEIN YJGR-RELATED"/>
    <property type="match status" value="1"/>
</dbReference>
<protein>
    <recommendedName>
        <fullName evidence="4">TraG P-loop domain-containing protein</fullName>
    </recommendedName>
</protein>
<dbReference type="SUPFAM" id="SSF52540">
    <property type="entry name" value="P-loop containing nucleoside triphosphate hydrolases"/>
    <property type="match status" value="1"/>
</dbReference>
<evidence type="ECO:0000256" key="1">
    <source>
        <dbReference type="SAM" id="MobiDB-lite"/>
    </source>
</evidence>
<dbReference type="EMBL" id="JAODBU010000002">
    <property type="protein sequence ID" value="MCT7397826.1"/>
    <property type="molecule type" value="Genomic_DNA"/>
</dbReference>
<name>A0ABT2LX03_9FIRM</name>
<dbReference type="Proteomes" id="UP001431199">
    <property type="component" value="Unassembled WGS sequence"/>
</dbReference>
<dbReference type="PANTHER" id="PTHR30121:SF6">
    <property type="entry name" value="SLR6007 PROTEIN"/>
    <property type="match status" value="1"/>
</dbReference>
<sequence length="876" mass="100509">MANQNKQLKKMAKKALKNDKVSRKQSNKSVNEIGERLQIARARLNTIRNSSGKRELENIEDEALYPLTLASNYIPIKNIQNGVIETTDNRFLKICEVEPVNFDLKNEHEQEKIISSFEKYLRIAPKSFQVKCLSRKASVDRMISEIQKCKVEEKYEDVKELYDNQIDFIKKTARNEAISRRFFVTFEYESESRVEAGNRKKAERQLYDYEETARKYLKTCGNTVYETNEKKNHEQAKFIYDILNRNKAFDIPFEINITDVRQRYLSQNNKMDISSIPIRDYVSPQSIDFRNSRYVVIDGTYYSFMFLQSNGYHENEFYAWFSILTNLGEGIDADLFVRKYDRELMKDKVARSTRINKLRLNDTNAESQNTDNLTVSVDSGNFIKEGLKNNEDFYYVNTMITITAENLEALEYKVKEVKKYLKTNEYGITTCVNKQEAAYNSYMPFNTIDKQLDKQSKQNVLTKGLSMFYPFTSYEMSGNGGVMIGTAENSALVSLDNFNNHLYKNANMVILGTSGAGKTYDLNIIALRQRLMHIPVCIIAPLKAEEFARSCEKVKGSFITISPDSSNCINIMEIRPKSESNNKFIDGEIVSESSLLVEKVQDLLIFFALLVPDITYEEKQLIDEEIINTYKDFGITHDNKSLYNEDGTVKTMPILGDLYEKLMGNADTKRIANILKRLVTGSAKTFNQQTNVDLNNEYTVIDISRLTGDLLVVGMFVALNYVWSKAKEDRTKLKTIIIDELWKLLGSNELAAEYVLEIFKIIRGYGGSAIGATQDLGDFYSLAGGKFGKGIINNSKIKFVLQLEHDEACVVQKALNLNDNERDKIESFERGTAMLIANNNNMIVNFKASPLEHRYITTSRTDLEKIAMEEKRKMGA</sequence>
<accession>A0ABT2LX03</accession>
<evidence type="ECO:0000313" key="2">
    <source>
        <dbReference type="EMBL" id="MCT7397826.1"/>
    </source>
</evidence>
<proteinExistence type="predicted"/>
<dbReference type="Gene3D" id="1.10.8.730">
    <property type="match status" value="1"/>
</dbReference>
<reference evidence="2" key="1">
    <citation type="submission" date="2022-09" db="EMBL/GenBank/DDBJ databases">
        <title>Eubacterium sp. LFL-14 isolated from human feces.</title>
        <authorList>
            <person name="Liu F."/>
        </authorList>
    </citation>
    <scope>NUCLEOTIDE SEQUENCE</scope>
    <source>
        <strain evidence="2">LFL-14</strain>
    </source>
</reference>
<organism evidence="2 3">
    <name type="scientific">Eubacterium album</name>
    <dbReference type="NCBI Taxonomy" id="2978477"/>
    <lineage>
        <taxon>Bacteria</taxon>
        <taxon>Bacillati</taxon>
        <taxon>Bacillota</taxon>
        <taxon>Clostridia</taxon>
        <taxon>Eubacteriales</taxon>
        <taxon>Eubacteriaceae</taxon>
        <taxon>Eubacterium</taxon>
    </lineage>
</organism>
<dbReference type="InterPro" id="IPR051162">
    <property type="entry name" value="T4SS_component"/>
</dbReference>
<gene>
    <name evidence="2" type="ORF">N5B56_01825</name>
</gene>
<dbReference type="Gene3D" id="3.40.50.300">
    <property type="entry name" value="P-loop containing nucleotide triphosphate hydrolases"/>
    <property type="match status" value="1"/>
</dbReference>
<evidence type="ECO:0000313" key="3">
    <source>
        <dbReference type="Proteomes" id="UP001431199"/>
    </source>
</evidence>